<keyword evidence="2" id="KW-1185">Reference proteome</keyword>
<evidence type="ECO:0000313" key="1">
    <source>
        <dbReference type="EMBL" id="RDB18408.1"/>
    </source>
</evidence>
<dbReference type="EMBL" id="LUEZ02000102">
    <property type="protein sequence ID" value="RDB18408.1"/>
    <property type="molecule type" value="Genomic_DNA"/>
</dbReference>
<sequence>MMVPFDIAYGLLVFGIPGPPFKQYVMRRMREQQGLAQRLLNHHGERAHLNGHPAGLELADEGYEGWKADASTLRLLLGVSQSICITRELIARASSLLNRRLSSGKPATSSCG</sequence>
<reference evidence="1" key="1">
    <citation type="submission" date="2018-04" db="EMBL/GenBank/DDBJ databases">
        <title>Whole genome sequencing of Hypsizygus marmoreus.</title>
        <authorList>
            <person name="Choi I.-G."/>
            <person name="Min B."/>
            <person name="Kim J.-G."/>
            <person name="Kim S."/>
            <person name="Oh Y.-L."/>
            <person name="Kong W.-S."/>
            <person name="Park H."/>
            <person name="Jeong J."/>
            <person name="Song E.-S."/>
        </authorList>
    </citation>
    <scope>NUCLEOTIDE SEQUENCE [LARGE SCALE GENOMIC DNA]</scope>
    <source>
        <strain evidence="1">51987-8</strain>
    </source>
</reference>
<accession>A0A369J951</accession>
<gene>
    <name evidence="1" type="ORF">Hypma_000374</name>
</gene>
<name>A0A369J951_HYPMA</name>
<organism evidence="1 2">
    <name type="scientific">Hypsizygus marmoreus</name>
    <name type="common">White beech mushroom</name>
    <name type="synonym">Agaricus marmoreus</name>
    <dbReference type="NCBI Taxonomy" id="39966"/>
    <lineage>
        <taxon>Eukaryota</taxon>
        <taxon>Fungi</taxon>
        <taxon>Dikarya</taxon>
        <taxon>Basidiomycota</taxon>
        <taxon>Agaricomycotina</taxon>
        <taxon>Agaricomycetes</taxon>
        <taxon>Agaricomycetidae</taxon>
        <taxon>Agaricales</taxon>
        <taxon>Tricholomatineae</taxon>
        <taxon>Lyophyllaceae</taxon>
        <taxon>Hypsizygus</taxon>
    </lineage>
</organism>
<proteinExistence type="predicted"/>
<dbReference type="AlphaFoldDB" id="A0A369J951"/>
<dbReference type="InParanoid" id="A0A369J951"/>
<evidence type="ECO:0000313" key="2">
    <source>
        <dbReference type="Proteomes" id="UP000076154"/>
    </source>
</evidence>
<protein>
    <submittedName>
        <fullName evidence="1">Uncharacterized protein</fullName>
    </submittedName>
</protein>
<dbReference type="Proteomes" id="UP000076154">
    <property type="component" value="Unassembled WGS sequence"/>
</dbReference>
<comment type="caution">
    <text evidence="1">The sequence shown here is derived from an EMBL/GenBank/DDBJ whole genome shotgun (WGS) entry which is preliminary data.</text>
</comment>